<sequence length="67" mass="8135">MPRSIIKKIEKKYSEGFYDSELFMLIKKLNLLILKQIYPVFRQSMLEKLKSIFFERIDVEFEFLGNP</sequence>
<evidence type="ECO:0000313" key="2">
    <source>
        <dbReference type="Proteomes" id="UP000655016"/>
    </source>
</evidence>
<evidence type="ECO:0000313" key="1">
    <source>
        <dbReference type="EMBL" id="GGF24274.1"/>
    </source>
</evidence>
<keyword evidence="2" id="KW-1185">Reference proteome</keyword>
<organism evidence="1 2">
    <name type="scientific">Flavobacterium limi</name>
    <dbReference type="NCBI Taxonomy" id="2045105"/>
    <lineage>
        <taxon>Bacteria</taxon>
        <taxon>Pseudomonadati</taxon>
        <taxon>Bacteroidota</taxon>
        <taxon>Flavobacteriia</taxon>
        <taxon>Flavobacteriales</taxon>
        <taxon>Flavobacteriaceae</taxon>
        <taxon>Flavobacterium</taxon>
    </lineage>
</organism>
<protein>
    <submittedName>
        <fullName evidence="1">Uncharacterized protein</fullName>
    </submittedName>
</protein>
<comment type="caution">
    <text evidence="1">The sequence shown here is derived from an EMBL/GenBank/DDBJ whole genome shotgun (WGS) entry which is preliminary data.</text>
</comment>
<proteinExistence type="predicted"/>
<accession>A0ABQ1UQQ9</accession>
<name>A0ABQ1UQQ9_9FLAO</name>
<dbReference type="EMBL" id="BMKP01000009">
    <property type="protein sequence ID" value="GGF24274.1"/>
    <property type="molecule type" value="Genomic_DNA"/>
</dbReference>
<reference evidence="2" key="1">
    <citation type="journal article" date="2019" name="Int. J. Syst. Evol. Microbiol.">
        <title>The Global Catalogue of Microorganisms (GCM) 10K type strain sequencing project: providing services to taxonomists for standard genome sequencing and annotation.</title>
        <authorList>
            <consortium name="The Broad Institute Genomics Platform"/>
            <consortium name="The Broad Institute Genome Sequencing Center for Infectious Disease"/>
            <person name="Wu L."/>
            <person name="Ma J."/>
        </authorList>
    </citation>
    <scope>NUCLEOTIDE SEQUENCE [LARGE SCALE GENOMIC DNA]</scope>
    <source>
        <strain evidence="2">CGMCC 1.16060</strain>
    </source>
</reference>
<gene>
    <name evidence="1" type="ORF">GCM10011518_37010</name>
</gene>
<dbReference type="Proteomes" id="UP000655016">
    <property type="component" value="Unassembled WGS sequence"/>
</dbReference>